<gene>
    <name evidence="2" type="ORF">J8N05_23390</name>
</gene>
<sequence length="273" mass="30655">MVDTPKDGATKSTRTKSTGPKRPQRRHRPREETRAMLLDAATNLAIERTRPESAKLHNPLADIRISDVLVEVNRRNPDDKKLTTGAFYQIWQDQAAFQRELMSHVMDEIATPGAGQIQALAFELVADGEAPEEIFRQISEADFRWTSASPELFLALGLGALAPVDMVRDAQAGANERYVNATDHLLGILLRYARRRLRADRTMEDLIWAIEALSVGYLLRSRTHPDIPKRTDRDGWTVQASAYLGVVHAFSEPIPDDIPDGIPDSTEEPERPR</sequence>
<name>A0A941BEZ4_9ACTN</name>
<feature type="region of interest" description="Disordered" evidence="1">
    <location>
        <begin position="1"/>
        <end position="32"/>
    </location>
</feature>
<feature type="region of interest" description="Disordered" evidence="1">
    <location>
        <begin position="254"/>
        <end position="273"/>
    </location>
</feature>
<proteinExistence type="predicted"/>
<protein>
    <submittedName>
        <fullName evidence="2">Uncharacterized protein</fullName>
    </submittedName>
</protein>
<evidence type="ECO:0000256" key="1">
    <source>
        <dbReference type="SAM" id="MobiDB-lite"/>
    </source>
</evidence>
<accession>A0A941BEZ4</accession>
<comment type="caution">
    <text evidence="2">The sequence shown here is derived from an EMBL/GenBank/DDBJ whole genome shotgun (WGS) entry which is preliminary data.</text>
</comment>
<dbReference type="Proteomes" id="UP000677413">
    <property type="component" value="Unassembled WGS sequence"/>
</dbReference>
<dbReference type="AlphaFoldDB" id="A0A941BEZ4"/>
<dbReference type="EMBL" id="JAGPYQ010000001">
    <property type="protein sequence ID" value="MBQ0851114.1"/>
    <property type="molecule type" value="Genomic_DNA"/>
</dbReference>
<reference evidence="2 3" key="1">
    <citation type="submission" date="2021-04" db="EMBL/GenBank/DDBJ databases">
        <authorList>
            <person name="Tang X."/>
            <person name="Zhou X."/>
            <person name="Chen X."/>
            <person name="Cernava T."/>
            <person name="Zhang C."/>
        </authorList>
    </citation>
    <scope>NUCLEOTIDE SEQUENCE [LARGE SCALE GENOMIC DNA]</scope>
    <source>
        <strain evidence="2 3">BH-SS-21</strain>
    </source>
</reference>
<evidence type="ECO:0000313" key="3">
    <source>
        <dbReference type="Proteomes" id="UP000677413"/>
    </source>
</evidence>
<organism evidence="2 3">
    <name type="scientific">Streptomyces liliiviolaceus</name>
    <dbReference type="NCBI Taxonomy" id="2823109"/>
    <lineage>
        <taxon>Bacteria</taxon>
        <taxon>Bacillati</taxon>
        <taxon>Actinomycetota</taxon>
        <taxon>Actinomycetes</taxon>
        <taxon>Kitasatosporales</taxon>
        <taxon>Streptomycetaceae</taxon>
        <taxon>Streptomyces</taxon>
    </lineage>
</organism>
<evidence type="ECO:0000313" key="2">
    <source>
        <dbReference type="EMBL" id="MBQ0851114.1"/>
    </source>
</evidence>
<keyword evidence="3" id="KW-1185">Reference proteome</keyword>
<dbReference type="RefSeq" id="WP_210885575.1">
    <property type="nucleotide sequence ID" value="NZ_JAGPYQ010000001.1"/>
</dbReference>